<reference evidence="8" key="1">
    <citation type="submission" date="2020-09" db="EMBL/GenBank/DDBJ databases">
        <authorList>
            <person name="Dai Z."/>
            <person name="Yang S."/>
            <person name="Zhang W."/>
        </authorList>
    </citation>
    <scope>NUCLEOTIDE SEQUENCE</scope>
    <source>
        <strain evidence="8">Dwb62par022</strain>
    </source>
</reference>
<keyword evidence="2" id="KW-1048">Host nucleus</keyword>
<evidence type="ECO:0000256" key="2">
    <source>
        <dbReference type="ARBA" id="ARBA00022562"/>
    </source>
</evidence>
<dbReference type="GO" id="GO:0019079">
    <property type="term" value="P:viral genome replication"/>
    <property type="evidence" value="ECO:0007669"/>
    <property type="project" value="InterPro"/>
</dbReference>
<dbReference type="PROSITE" id="PS51206">
    <property type="entry name" value="SF3_HELICASE_1"/>
    <property type="match status" value="1"/>
</dbReference>
<dbReference type="InterPro" id="IPR001257">
    <property type="entry name" value="Parvovirus_NS1_helicase"/>
</dbReference>
<feature type="domain" description="SF3 helicase" evidence="7">
    <location>
        <begin position="385"/>
        <end position="581"/>
    </location>
</feature>
<feature type="region of interest" description="Disordered" evidence="6">
    <location>
        <begin position="1"/>
        <end position="37"/>
    </location>
</feature>
<sequence length="581" mass="67378">MSVLPWITKQVKDGKRKRNDSEGSDSRTEAQEDGEKYGLSNSEEKFIRRYPEVCKAFESGLYEFFRTIRVWPDDISWRVEGVPSRDGYIVSRLLARRTIRLAAAANRNSILHSGVYRYSNFEEAKNTIDTVKKNGVCRIVLVSVHGPDHVHVLHDCTFSNRSCKCFNGFIPKRRSTDVHIIGKLCEERLAKVIFYYFNNQKWIYYCKSGEAKFSGELLGSTEVDRHARSRREAIAAEGILESSDSENGLLHDEDESDSDAGFSAARSSKGHSVGGSSKRKKEDFSEIIYNKLRRFGCSPLKDFSRTSDWFSDSLLRTIKPTHEKVLVAYNRLSYEVHARSLLEFHRYYEVKRVDDPSDHKFLFGSLQRDKFYERYFTKSISLVWIKKLLIWQYARDCIDLDGNVLNTDWKSNVYEQVRWLMNLLDRKTGKKNTWYIVSPPNAGKTFFCDCIADYFQSVGHLKPWNRNNSFPLEELDGARVCFWNEPNFESGNTAECLKLLGGDNLSVAIKYNRPSTVQNVPVICTSNTIQFPTTPEFMERIKYSMWQPCDILKSVGKKRLHPYALDLLFTDCENYFEEKIR</sequence>
<keyword evidence="5" id="KW-0067">ATP-binding</keyword>
<dbReference type="Pfam" id="PF01057">
    <property type="entry name" value="Parvo_NS1"/>
    <property type="match status" value="1"/>
</dbReference>
<protein>
    <submittedName>
        <fullName evidence="8">Nonstructural protein 1</fullName>
    </submittedName>
</protein>
<dbReference type="InterPro" id="IPR027417">
    <property type="entry name" value="P-loop_NTPase"/>
</dbReference>
<evidence type="ECO:0000256" key="4">
    <source>
        <dbReference type="ARBA" id="ARBA00022741"/>
    </source>
</evidence>
<accession>A0A8A4XC11</accession>
<proteinExistence type="predicted"/>
<dbReference type="InterPro" id="IPR014015">
    <property type="entry name" value="Helicase_SF3_DNA-vir"/>
</dbReference>
<dbReference type="GO" id="GO:0006260">
    <property type="term" value="P:DNA replication"/>
    <property type="evidence" value="ECO:0007669"/>
    <property type="project" value="UniProtKB-KW"/>
</dbReference>
<comment type="subcellular location">
    <subcellularLocation>
        <location evidence="1">Host nucleus</location>
    </subcellularLocation>
</comment>
<keyword evidence="4" id="KW-0547">Nucleotide-binding</keyword>
<keyword evidence="3" id="KW-0235">DNA replication</keyword>
<evidence type="ECO:0000259" key="7">
    <source>
        <dbReference type="PROSITE" id="PS51206"/>
    </source>
</evidence>
<evidence type="ECO:0000256" key="3">
    <source>
        <dbReference type="ARBA" id="ARBA00022705"/>
    </source>
</evidence>
<feature type="compositionally biased region" description="Basic and acidic residues" evidence="6">
    <location>
        <begin position="19"/>
        <end position="37"/>
    </location>
</feature>
<dbReference type="GO" id="GO:0042025">
    <property type="term" value="C:host cell nucleus"/>
    <property type="evidence" value="ECO:0007669"/>
    <property type="project" value="UniProtKB-SubCell"/>
</dbReference>
<evidence type="ECO:0000256" key="1">
    <source>
        <dbReference type="ARBA" id="ARBA00004147"/>
    </source>
</evidence>
<dbReference type="Gene3D" id="3.40.50.300">
    <property type="entry name" value="P-loop containing nucleotide triphosphate hydrolases"/>
    <property type="match status" value="1"/>
</dbReference>
<name>A0A8A4XC11_9VIRU</name>
<feature type="region of interest" description="Disordered" evidence="6">
    <location>
        <begin position="246"/>
        <end position="278"/>
    </location>
</feature>
<evidence type="ECO:0000256" key="5">
    <source>
        <dbReference type="ARBA" id="ARBA00022840"/>
    </source>
</evidence>
<evidence type="ECO:0000256" key="6">
    <source>
        <dbReference type="SAM" id="MobiDB-lite"/>
    </source>
</evidence>
<dbReference type="SUPFAM" id="SSF52540">
    <property type="entry name" value="P-loop containing nucleoside triphosphate hydrolases"/>
    <property type="match status" value="1"/>
</dbReference>
<dbReference type="EMBL" id="MW046393">
    <property type="protein sequence ID" value="QTE03761.1"/>
    <property type="molecule type" value="Genomic_DNA"/>
</dbReference>
<dbReference type="GO" id="GO:0005524">
    <property type="term" value="F:ATP binding"/>
    <property type="evidence" value="ECO:0007669"/>
    <property type="project" value="UniProtKB-KW"/>
</dbReference>
<evidence type="ECO:0000313" key="8">
    <source>
        <dbReference type="EMBL" id="QTE03761.1"/>
    </source>
</evidence>
<reference evidence="8" key="2">
    <citation type="journal article" date="2022" name="Gigascience">
        <title>Parvovirus dark matter in the cloaca of wild birds.</title>
        <authorList>
            <person name="Dai Z."/>
            <person name="Wang H."/>
            <person name="Wu H."/>
            <person name="Zhang Q."/>
            <person name="Ji L."/>
            <person name="Wang X."/>
            <person name="Shen Q."/>
            <person name="Yang S."/>
            <person name="Ma X."/>
            <person name="Shan T."/>
            <person name="Zhang W."/>
        </authorList>
    </citation>
    <scope>NUCLEOTIDE SEQUENCE</scope>
    <source>
        <strain evidence="8">Dwb62par022</strain>
    </source>
</reference>
<organism evidence="8">
    <name type="scientific">Phylloscopus fuscatus parvoviridae sp</name>
    <dbReference type="NCBI Taxonomy" id="2794534"/>
    <lineage>
        <taxon>Viruses</taxon>
        <taxon>Monodnaviria</taxon>
        <taxon>Shotokuvirae</taxon>
        <taxon>Cossaviricota</taxon>
        <taxon>Quintoviricetes</taxon>
        <taxon>Piccovirales</taxon>
        <taxon>Parvoviridae</taxon>
    </lineage>
</organism>